<keyword evidence="4" id="KW-1185">Reference proteome</keyword>
<keyword evidence="1" id="KW-0812">Transmembrane</keyword>
<dbReference type="SMART" id="SM00978">
    <property type="entry name" value="Tim44"/>
    <property type="match status" value="1"/>
</dbReference>
<evidence type="ECO:0000313" key="4">
    <source>
        <dbReference type="Proteomes" id="UP000566663"/>
    </source>
</evidence>
<gene>
    <name evidence="3" type="ORF">HNQ67_001219</name>
</gene>
<dbReference type="Gene3D" id="3.10.450.240">
    <property type="match status" value="1"/>
</dbReference>
<dbReference type="InterPro" id="IPR032710">
    <property type="entry name" value="NTF2-like_dom_sf"/>
</dbReference>
<evidence type="ECO:0000256" key="1">
    <source>
        <dbReference type="SAM" id="Phobius"/>
    </source>
</evidence>
<comment type="caution">
    <text evidence="3">The sequence shown here is derived from an EMBL/GenBank/DDBJ whole genome shotgun (WGS) entry which is preliminary data.</text>
</comment>
<protein>
    <submittedName>
        <fullName evidence="3">Putative lipid-binding transport protein (Tim44 family)</fullName>
    </submittedName>
</protein>
<feature type="transmembrane region" description="Helical" evidence="1">
    <location>
        <begin position="6"/>
        <end position="25"/>
    </location>
</feature>
<reference evidence="3 4" key="1">
    <citation type="submission" date="2020-08" db="EMBL/GenBank/DDBJ databases">
        <title>Genomic Encyclopedia of Type Strains, Phase IV (KMG-IV): sequencing the most valuable type-strain genomes for metagenomic binning, comparative biology and taxonomic classification.</title>
        <authorList>
            <person name="Goeker M."/>
        </authorList>
    </citation>
    <scope>NUCLEOTIDE SEQUENCE [LARGE SCALE GENOMIC DNA]</scope>
    <source>
        <strain evidence="3 4">DSM 25335</strain>
    </source>
</reference>
<feature type="domain" description="Tim44-like" evidence="2">
    <location>
        <begin position="62"/>
        <end position="206"/>
    </location>
</feature>
<dbReference type="NCBIfam" id="NF033778">
    <property type="entry name" value="trans_TimA"/>
    <property type="match status" value="1"/>
</dbReference>
<dbReference type="SUPFAM" id="SSF54427">
    <property type="entry name" value="NTF2-like"/>
    <property type="match status" value="1"/>
</dbReference>
<keyword evidence="1" id="KW-0472">Membrane</keyword>
<dbReference type="Pfam" id="PF04280">
    <property type="entry name" value="Tim44"/>
    <property type="match status" value="1"/>
</dbReference>
<evidence type="ECO:0000259" key="2">
    <source>
        <dbReference type="SMART" id="SM00978"/>
    </source>
</evidence>
<organism evidence="3 4">
    <name type="scientific">Brevundimonas basaltis</name>
    <dbReference type="NCBI Taxonomy" id="472166"/>
    <lineage>
        <taxon>Bacteria</taxon>
        <taxon>Pseudomonadati</taxon>
        <taxon>Pseudomonadota</taxon>
        <taxon>Alphaproteobacteria</taxon>
        <taxon>Caulobacterales</taxon>
        <taxon>Caulobacteraceae</taxon>
        <taxon>Brevundimonas</taxon>
    </lineage>
</organism>
<evidence type="ECO:0000313" key="3">
    <source>
        <dbReference type="EMBL" id="MBB5291705.1"/>
    </source>
</evidence>
<dbReference type="PANTHER" id="PTHR41542">
    <property type="entry name" value="BLL5807 PROTEIN"/>
    <property type="match status" value="1"/>
</dbReference>
<sequence>MPDQVLIVISAVIAAIVLFQLYNMLGKKVGRQPEEDARAQPAAAAPAADGGAGRPNALDAVTLASIAGLRARDPNFDPVRFLEGARQAHETIVRAYAAGDRETLKPLLTPHVMASFESGIAAREARGETEEAEFLHPARADLETATAEENRAVAKVRFLAELRNRVKPADASAEEQVEERRVAEVWTFERTLGASDPNWLLARTEPASA</sequence>
<dbReference type="Proteomes" id="UP000566663">
    <property type="component" value="Unassembled WGS sequence"/>
</dbReference>
<keyword evidence="1" id="KW-1133">Transmembrane helix</keyword>
<proteinExistence type="predicted"/>
<dbReference type="InterPro" id="IPR007379">
    <property type="entry name" value="Tim44-like_dom"/>
</dbReference>
<dbReference type="EMBL" id="JACHFZ010000002">
    <property type="protein sequence ID" value="MBB5291705.1"/>
    <property type="molecule type" value="Genomic_DNA"/>
</dbReference>
<dbReference type="RefSeq" id="WP_183253393.1">
    <property type="nucleotide sequence ID" value="NZ_BAAAFF010000006.1"/>
</dbReference>
<name>A0A7W8MG98_9CAUL</name>
<accession>A0A7W8MG98</accession>
<dbReference type="AlphaFoldDB" id="A0A7W8MG98"/>
<dbReference type="PANTHER" id="PTHR41542:SF1">
    <property type="entry name" value="BLL5807 PROTEIN"/>
    <property type="match status" value="1"/>
</dbReference>
<dbReference type="NCBIfam" id="NF033779">
    <property type="entry name" value="Tim44_TimA_adap"/>
    <property type="match status" value="1"/>
</dbReference>